<keyword evidence="1" id="KW-0812">Transmembrane</keyword>
<reference evidence="3" key="1">
    <citation type="submission" date="2016-10" db="EMBL/GenBank/DDBJ databases">
        <authorList>
            <person name="Varghese N."/>
            <person name="Submissions S."/>
        </authorList>
    </citation>
    <scope>NUCLEOTIDE SEQUENCE [LARGE SCALE GENOMIC DNA]</scope>
    <source>
        <strain evidence="3">CGMCC 4.6825</strain>
    </source>
</reference>
<dbReference type="AlphaFoldDB" id="A0A1H9VUR7"/>
<organism evidence="2 3">
    <name type="scientific">Streptomyces qinglanensis</name>
    <dbReference type="NCBI Taxonomy" id="943816"/>
    <lineage>
        <taxon>Bacteria</taxon>
        <taxon>Bacillati</taxon>
        <taxon>Actinomycetota</taxon>
        <taxon>Actinomycetes</taxon>
        <taxon>Kitasatosporales</taxon>
        <taxon>Streptomycetaceae</taxon>
        <taxon>Streptomyces</taxon>
    </lineage>
</organism>
<dbReference type="EMBL" id="FOGO01000013">
    <property type="protein sequence ID" value="SES25279.1"/>
    <property type="molecule type" value="Genomic_DNA"/>
</dbReference>
<dbReference type="Proteomes" id="UP000182841">
    <property type="component" value="Unassembled WGS sequence"/>
</dbReference>
<dbReference type="RefSeq" id="WP_162637704.1">
    <property type="nucleotide sequence ID" value="NZ_FOGO01000013.1"/>
</dbReference>
<feature type="transmembrane region" description="Helical" evidence="1">
    <location>
        <begin position="12"/>
        <end position="36"/>
    </location>
</feature>
<proteinExistence type="predicted"/>
<evidence type="ECO:0000256" key="1">
    <source>
        <dbReference type="SAM" id="Phobius"/>
    </source>
</evidence>
<evidence type="ECO:0000313" key="2">
    <source>
        <dbReference type="EMBL" id="SES25279.1"/>
    </source>
</evidence>
<keyword evidence="3" id="KW-1185">Reference proteome</keyword>
<gene>
    <name evidence="2" type="ORF">SAMN05421870_113151</name>
</gene>
<keyword evidence="1" id="KW-0472">Membrane</keyword>
<name>A0A1H9VUR7_9ACTN</name>
<keyword evidence="1" id="KW-1133">Transmembrane helix</keyword>
<sequence>MRLGKGWQHRRICRVLTVGVAAVALLLLIVTVVLTLGGHPAAGSSGTP</sequence>
<evidence type="ECO:0000313" key="3">
    <source>
        <dbReference type="Proteomes" id="UP000182841"/>
    </source>
</evidence>
<protein>
    <submittedName>
        <fullName evidence="2">Uncharacterized protein</fullName>
    </submittedName>
</protein>
<accession>A0A1H9VUR7</accession>